<accession>B4SFT4</accession>
<dbReference type="eggNOG" id="COG1215">
    <property type="taxonomic scope" value="Bacteria"/>
</dbReference>
<dbReference type="InterPro" id="IPR001173">
    <property type="entry name" value="Glyco_trans_2-like"/>
</dbReference>
<name>B4SFT4_PELPB</name>
<dbReference type="CAZy" id="GT2">
    <property type="family name" value="Glycosyltransferase Family 2"/>
</dbReference>
<dbReference type="HOGENOM" id="CLU_025996_0_7_10"/>
<evidence type="ECO:0000313" key="2">
    <source>
        <dbReference type="EMBL" id="ACF44761.1"/>
    </source>
</evidence>
<keyword evidence="3" id="KW-1185">Reference proteome</keyword>
<feature type="domain" description="Glycosyltransferase 2-like" evidence="1">
    <location>
        <begin position="10"/>
        <end position="176"/>
    </location>
</feature>
<dbReference type="EMBL" id="CP001110">
    <property type="protein sequence ID" value="ACF44761.1"/>
    <property type="molecule type" value="Genomic_DNA"/>
</dbReference>
<keyword evidence="2" id="KW-0808">Transferase</keyword>
<dbReference type="AlphaFoldDB" id="B4SFT4"/>
<dbReference type="Pfam" id="PF00535">
    <property type="entry name" value="Glycos_transf_2"/>
    <property type="match status" value="1"/>
</dbReference>
<evidence type="ECO:0000259" key="1">
    <source>
        <dbReference type="Pfam" id="PF00535"/>
    </source>
</evidence>
<dbReference type="RefSeq" id="WP_012509234.1">
    <property type="nucleotide sequence ID" value="NC_011060.1"/>
</dbReference>
<dbReference type="InterPro" id="IPR050834">
    <property type="entry name" value="Glycosyltransf_2"/>
</dbReference>
<dbReference type="PANTHER" id="PTHR43685">
    <property type="entry name" value="GLYCOSYLTRANSFERASE"/>
    <property type="match status" value="1"/>
</dbReference>
<dbReference type="Gene3D" id="3.90.550.10">
    <property type="entry name" value="Spore Coat Polysaccharide Biosynthesis Protein SpsA, Chain A"/>
    <property type="match status" value="1"/>
</dbReference>
<dbReference type="STRING" id="324925.Ppha_2600"/>
<dbReference type="KEGG" id="pph:Ppha_2600"/>
<evidence type="ECO:0000313" key="3">
    <source>
        <dbReference type="Proteomes" id="UP000002724"/>
    </source>
</evidence>
<proteinExistence type="predicted"/>
<dbReference type="InterPro" id="IPR029044">
    <property type="entry name" value="Nucleotide-diphossugar_trans"/>
</dbReference>
<organism evidence="2 3">
    <name type="scientific">Pelodictyon phaeoclathratiforme (strain DSM 5477 / BU-1)</name>
    <dbReference type="NCBI Taxonomy" id="324925"/>
    <lineage>
        <taxon>Bacteria</taxon>
        <taxon>Pseudomonadati</taxon>
        <taxon>Chlorobiota</taxon>
        <taxon>Chlorobiia</taxon>
        <taxon>Chlorobiales</taxon>
        <taxon>Chlorobiaceae</taxon>
        <taxon>Chlorobium/Pelodictyon group</taxon>
        <taxon>Pelodictyon</taxon>
    </lineage>
</organism>
<reference evidence="2 3" key="1">
    <citation type="submission" date="2008-06" db="EMBL/GenBank/DDBJ databases">
        <title>Complete sequence of Pelodictyon phaeoclathratiforme BU-1.</title>
        <authorList>
            <consortium name="US DOE Joint Genome Institute"/>
            <person name="Lucas S."/>
            <person name="Copeland A."/>
            <person name="Lapidus A."/>
            <person name="Glavina del Rio T."/>
            <person name="Dalin E."/>
            <person name="Tice H."/>
            <person name="Bruce D."/>
            <person name="Goodwin L."/>
            <person name="Pitluck S."/>
            <person name="Schmutz J."/>
            <person name="Larimer F."/>
            <person name="Land M."/>
            <person name="Hauser L."/>
            <person name="Kyrpides N."/>
            <person name="Mikhailova N."/>
            <person name="Liu Z."/>
            <person name="Li T."/>
            <person name="Zhao F."/>
            <person name="Overmann J."/>
            <person name="Bryant D.A."/>
            <person name="Richardson P."/>
        </authorList>
    </citation>
    <scope>NUCLEOTIDE SEQUENCE [LARGE SCALE GENOMIC DNA]</scope>
    <source>
        <strain evidence="3">DSM 5477 / BU-1</strain>
    </source>
</reference>
<dbReference type="SUPFAM" id="SSF53448">
    <property type="entry name" value="Nucleotide-diphospho-sugar transferases"/>
    <property type="match status" value="1"/>
</dbReference>
<dbReference type="OrthoDB" id="9815829at2"/>
<dbReference type="GO" id="GO:0016740">
    <property type="term" value="F:transferase activity"/>
    <property type="evidence" value="ECO:0007669"/>
    <property type="project" value="UniProtKB-KW"/>
</dbReference>
<sequence>MTHMDNPSISVVLPLYNHAHYIASTLQSVLEQTSPVDEIILIDDGSTDNGFSIAYKMLRDEPRATLLQQENCGAEKTLNRAIGLSQSEFIAVLNTDDLFLPTKIERCRNIICNHPEVDFVCGGIGIIDEKGGRLSDGETVEWLQRASAFQKKCRTLDLAFLNENSVTSTSNMFFSRELWRKCQGFQPLRYCHDLDFLLTALCHHCVMIDMEQTHILYRVHRKNTIKEDLLKVRLEVAAVMANTMKTNSARLLDAERLSSDLPLISEILRSKNNAALLATLQLLRNNCSDRHDFYTLLKNPKTSECLIQQFM</sequence>
<gene>
    <name evidence="2" type="ordered locus">Ppha_2600</name>
</gene>
<protein>
    <submittedName>
        <fullName evidence="2">Glycosyl transferase family 2</fullName>
    </submittedName>
</protein>
<dbReference type="PANTHER" id="PTHR43685:SF11">
    <property type="entry name" value="GLYCOSYLTRANSFERASE TAGX-RELATED"/>
    <property type="match status" value="1"/>
</dbReference>
<dbReference type="Proteomes" id="UP000002724">
    <property type="component" value="Chromosome"/>
</dbReference>